<dbReference type="OrthoDB" id="7763547at2759"/>
<feature type="region of interest" description="Disordered" evidence="2">
    <location>
        <begin position="134"/>
        <end position="195"/>
    </location>
</feature>
<name>A0A8K0GB17_IGNLU</name>
<evidence type="ECO:0000256" key="1">
    <source>
        <dbReference type="ARBA" id="ARBA00004123"/>
    </source>
</evidence>
<feature type="compositionally biased region" description="Basic and acidic residues" evidence="2">
    <location>
        <begin position="134"/>
        <end position="166"/>
    </location>
</feature>
<organism evidence="4 5">
    <name type="scientific">Ignelater luminosus</name>
    <name type="common">Cucubano</name>
    <name type="synonym">Pyrophorus luminosus</name>
    <dbReference type="NCBI Taxonomy" id="2038154"/>
    <lineage>
        <taxon>Eukaryota</taxon>
        <taxon>Metazoa</taxon>
        <taxon>Ecdysozoa</taxon>
        <taxon>Arthropoda</taxon>
        <taxon>Hexapoda</taxon>
        <taxon>Insecta</taxon>
        <taxon>Pterygota</taxon>
        <taxon>Neoptera</taxon>
        <taxon>Endopterygota</taxon>
        <taxon>Coleoptera</taxon>
        <taxon>Polyphaga</taxon>
        <taxon>Elateriformia</taxon>
        <taxon>Elateroidea</taxon>
        <taxon>Elateridae</taxon>
        <taxon>Agrypninae</taxon>
        <taxon>Pyrophorini</taxon>
        <taxon>Ignelater</taxon>
    </lineage>
</organism>
<reference evidence="4" key="1">
    <citation type="submission" date="2019-08" db="EMBL/GenBank/DDBJ databases">
        <title>The genome of the North American firefly Photinus pyralis.</title>
        <authorList>
            <consortium name="Photinus pyralis genome working group"/>
            <person name="Fallon T.R."/>
            <person name="Sander Lower S.E."/>
            <person name="Weng J.-K."/>
        </authorList>
    </citation>
    <scope>NUCLEOTIDE SEQUENCE</scope>
    <source>
        <strain evidence="4">TRF0915ILg1</strain>
        <tissue evidence="4">Whole body</tissue>
    </source>
</reference>
<dbReference type="SUPFAM" id="SSF46689">
    <property type="entry name" value="Homeodomain-like"/>
    <property type="match status" value="1"/>
</dbReference>
<dbReference type="Proteomes" id="UP000801492">
    <property type="component" value="Unassembled WGS sequence"/>
</dbReference>
<dbReference type="GO" id="GO:0003677">
    <property type="term" value="F:DNA binding"/>
    <property type="evidence" value="ECO:0007669"/>
    <property type="project" value="InterPro"/>
</dbReference>
<dbReference type="InterPro" id="IPR007889">
    <property type="entry name" value="HTH_Psq"/>
</dbReference>
<evidence type="ECO:0000313" key="5">
    <source>
        <dbReference type="Proteomes" id="UP000801492"/>
    </source>
</evidence>
<comment type="subcellular location">
    <subcellularLocation>
        <location evidence="1">Nucleus</location>
    </subcellularLocation>
</comment>
<dbReference type="AlphaFoldDB" id="A0A8K0GB17"/>
<comment type="caution">
    <text evidence="4">The sequence shown here is derived from an EMBL/GenBank/DDBJ whole genome shotgun (WGS) entry which is preliminary data.</text>
</comment>
<dbReference type="Gene3D" id="1.10.10.60">
    <property type="entry name" value="Homeodomain-like"/>
    <property type="match status" value="1"/>
</dbReference>
<dbReference type="EMBL" id="VTPC01003680">
    <property type="protein sequence ID" value="KAF2898140.1"/>
    <property type="molecule type" value="Genomic_DNA"/>
</dbReference>
<keyword evidence="5" id="KW-1185">Reference proteome</keyword>
<sequence>MPKAKNHEVYWKKYNENKLKNAIEAINNGMSKREAAKVFCIPRSTLQFRMYEKFNQTRHGSTTVLTHEEELCLNLQESAKNKLTVLSDITLSSDPENEPLQNYLYWPQTPVRKAKHEVEKTLFILTSSTYKEMQDRKEKVTTEKEKEKESQKLERENKRKKQIEQKSKKKIKGNTLPLNKEKQQSENKMVSTESCSSHVSKSPFLNHIVIGDMETMPAEENLLEDIEMEPETITKINYKTDEQKPYPTPTIKPYNFKENYYSATTAKTAPKILWGVTSCGDNPG</sequence>
<gene>
    <name evidence="4" type="ORF">ILUMI_08038</name>
</gene>
<proteinExistence type="predicted"/>
<accession>A0A8K0GB17</accession>
<dbReference type="Pfam" id="PF05225">
    <property type="entry name" value="HTH_psq"/>
    <property type="match status" value="1"/>
</dbReference>
<evidence type="ECO:0000256" key="2">
    <source>
        <dbReference type="SAM" id="MobiDB-lite"/>
    </source>
</evidence>
<feature type="domain" description="HTH psq-type" evidence="3">
    <location>
        <begin position="17"/>
        <end position="52"/>
    </location>
</feature>
<dbReference type="InterPro" id="IPR009057">
    <property type="entry name" value="Homeodomain-like_sf"/>
</dbReference>
<evidence type="ECO:0000259" key="3">
    <source>
        <dbReference type="Pfam" id="PF05225"/>
    </source>
</evidence>
<protein>
    <recommendedName>
        <fullName evidence="3">HTH psq-type domain-containing protein</fullName>
    </recommendedName>
</protein>
<evidence type="ECO:0000313" key="4">
    <source>
        <dbReference type="EMBL" id="KAF2898140.1"/>
    </source>
</evidence>
<feature type="compositionally biased region" description="Polar residues" evidence="2">
    <location>
        <begin position="186"/>
        <end position="195"/>
    </location>
</feature>
<dbReference type="GO" id="GO:0005634">
    <property type="term" value="C:nucleus"/>
    <property type="evidence" value="ECO:0007669"/>
    <property type="project" value="UniProtKB-SubCell"/>
</dbReference>